<reference evidence="2 3" key="1">
    <citation type="submission" date="2024-02" db="EMBL/GenBank/DDBJ databases">
        <title>A draft genome for the cacao thread blight pathogen Marasmius crinis-equi.</title>
        <authorList>
            <person name="Cohen S.P."/>
            <person name="Baruah I.K."/>
            <person name="Amoako-Attah I."/>
            <person name="Bukari Y."/>
            <person name="Meinhardt L.W."/>
            <person name="Bailey B.A."/>
        </authorList>
    </citation>
    <scope>NUCLEOTIDE SEQUENCE [LARGE SCALE GENOMIC DNA]</scope>
    <source>
        <strain evidence="2 3">GH-76</strain>
    </source>
</reference>
<evidence type="ECO:0000313" key="3">
    <source>
        <dbReference type="Proteomes" id="UP001465976"/>
    </source>
</evidence>
<name>A0ABR3EUG1_9AGAR</name>
<dbReference type="InterPro" id="IPR036279">
    <property type="entry name" value="5-3_exonuclease_C_sf"/>
</dbReference>
<protein>
    <recommendedName>
        <fullName evidence="1">XPG-I domain-containing protein</fullName>
    </recommendedName>
</protein>
<sequence length="429" mass="47576">MGVDGIWAECKAVVRTVSLTDWAIEQSRLNGRPTVVGIDTPNMIDKILASSGVHERMHGDGAIGSLISSILQYTEVPATFVFAFDADSGGDISHKAGKKVVNKKIPFYNTARRFIKSIGGHIVNGPGEADIQLAMLSQQGYVDAVISDDGDMIVHNIGHVLRYNKKKSKNCGRIFVDEYCASDVQRHLQLRSPADLLLIAVLVGNSYDRTGLKGCGMKTALELARCGLGEVLVGKFKAAQSPGLVRLEGWKAGLKFELETNSSRKLSGRNRALASRVQSFDPRAALSAYLKAIRLPTFIRINSRNGHPNQSILKAYNYIQEGISFDRLDKKENPGTPRILTLNEVHIHSVRDFCITYMHWDCAKILQYFARKVWAGVIIQMLHSPFLVCDGLDNGSPRMPKSIHTPWHKAKAGEISWFNYSAHTHHVWD</sequence>
<dbReference type="Gene3D" id="3.40.50.1010">
    <property type="entry name" value="5'-nuclease"/>
    <property type="match status" value="1"/>
</dbReference>
<dbReference type="Pfam" id="PF00867">
    <property type="entry name" value="XPG_I"/>
    <property type="match status" value="1"/>
</dbReference>
<evidence type="ECO:0000259" key="1">
    <source>
        <dbReference type="SMART" id="SM00484"/>
    </source>
</evidence>
<dbReference type="InterPro" id="IPR006084">
    <property type="entry name" value="XPG/Rad2"/>
</dbReference>
<dbReference type="Proteomes" id="UP001465976">
    <property type="component" value="Unassembled WGS sequence"/>
</dbReference>
<organism evidence="2 3">
    <name type="scientific">Marasmius crinis-equi</name>
    <dbReference type="NCBI Taxonomy" id="585013"/>
    <lineage>
        <taxon>Eukaryota</taxon>
        <taxon>Fungi</taxon>
        <taxon>Dikarya</taxon>
        <taxon>Basidiomycota</taxon>
        <taxon>Agaricomycotina</taxon>
        <taxon>Agaricomycetes</taxon>
        <taxon>Agaricomycetidae</taxon>
        <taxon>Agaricales</taxon>
        <taxon>Marasmiineae</taxon>
        <taxon>Marasmiaceae</taxon>
        <taxon>Marasmius</taxon>
    </lineage>
</organism>
<gene>
    <name evidence="2" type="ORF">V5O48_015592</name>
</gene>
<dbReference type="SUPFAM" id="SSF47807">
    <property type="entry name" value="5' to 3' exonuclease, C-terminal subdomain"/>
    <property type="match status" value="1"/>
</dbReference>
<comment type="caution">
    <text evidence="2">The sequence shown here is derived from an EMBL/GenBank/DDBJ whole genome shotgun (WGS) entry which is preliminary data.</text>
</comment>
<dbReference type="InterPro" id="IPR029060">
    <property type="entry name" value="PIN-like_dom_sf"/>
</dbReference>
<dbReference type="SMART" id="SM00484">
    <property type="entry name" value="XPGI"/>
    <property type="match status" value="1"/>
</dbReference>
<dbReference type="InterPro" id="IPR006086">
    <property type="entry name" value="XPG-I_dom"/>
</dbReference>
<evidence type="ECO:0000313" key="2">
    <source>
        <dbReference type="EMBL" id="KAL0566421.1"/>
    </source>
</evidence>
<dbReference type="SUPFAM" id="SSF88723">
    <property type="entry name" value="PIN domain-like"/>
    <property type="match status" value="1"/>
</dbReference>
<accession>A0ABR3EUG1</accession>
<feature type="domain" description="XPG-I" evidence="1">
    <location>
        <begin position="116"/>
        <end position="190"/>
    </location>
</feature>
<dbReference type="PANTHER" id="PTHR11081">
    <property type="entry name" value="FLAP ENDONUCLEASE FAMILY MEMBER"/>
    <property type="match status" value="1"/>
</dbReference>
<dbReference type="PANTHER" id="PTHR11081:SF59">
    <property type="entry name" value="FI23547P1"/>
    <property type="match status" value="1"/>
</dbReference>
<dbReference type="EMBL" id="JBAHYK010001903">
    <property type="protein sequence ID" value="KAL0566421.1"/>
    <property type="molecule type" value="Genomic_DNA"/>
</dbReference>
<proteinExistence type="predicted"/>
<keyword evidence="3" id="KW-1185">Reference proteome</keyword>